<dbReference type="InterPro" id="IPR006140">
    <property type="entry name" value="D-isomer_DH_NAD-bd"/>
</dbReference>
<comment type="similarity">
    <text evidence="1 4">Belongs to the D-isomer specific 2-hydroxyacid dehydrogenase family.</text>
</comment>
<dbReference type="InterPro" id="IPR050223">
    <property type="entry name" value="D-isomer_2-hydroxyacid_DH"/>
</dbReference>
<protein>
    <submittedName>
        <fullName evidence="7">D-glycerate dehydrogenase</fullName>
    </submittedName>
</protein>
<evidence type="ECO:0000256" key="4">
    <source>
        <dbReference type="RuleBase" id="RU003719"/>
    </source>
</evidence>
<dbReference type="Pfam" id="PF02826">
    <property type="entry name" value="2-Hacid_dh_C"/>
    <property type="match status" value="1"/>
</dbReference>
<dbReference type="InterPro" id="IPR006139">
    <property type="entry name" value="D-isomer_2_OHA_DH_cat_dom"/>
</dbReference>
<dbReference type="SUPFAM" id="SSF52283">
    <property type="entry name" value="Formate/glycerate dehydrogenase catalytic domain-like"/>
    <property type="match status" value="1"/>
</dbReference>
<dbReference type="PANTHER" id="PTHR10996:SF283">
    <property type="entry name" value="GLYOXYLATE_HYDROXYPYRUVATE REDUCTASE B"/>
    <property type="match status" value="1"/>
</dbReference>
<evidence type="ECO:0000313" key="8">
    <source>
        <dbReference type="Proteomes" id="UP000268016"/>
    </source>
</evidence>
<accession>A0A3N2QUW8</accession>
<dbReference type="GO" id="GO:0051287">
    <property type="term" value="F:NAD binding"/>
    <property type="evidence" value="ECO:0007669"/>
    <property type="project" value="InterPro"/>
</dbReference>
<dbReference type="GO" id="GO:0005829">
    <property type="term" value="C:cytosol"/>
    <property type="evidence" value="ECO:0007669"/>
    <property type="project" value="TreeGrafter"/>
</dbReference>
<dbReference type="PANTHER" id="PTHR10996">
    <property type="entry name" value="2-HYDROXYACID DEHYDROGENASE-RELATED"/>
    <property type="match status" value="1"/>
</dbReference>
<evidence type="ECO:0000259" key="5">
    <source>
        <dbReference type="Pfam" id="PF00389"/>
    </source>
</evidence>
<dbReference type="AlphaFoldDB" id="A0A3N2QUW8"/>
<dbReference type="GO" id="GO:0030267">
    <property type="term" value="F:glyoxylate reductase (NADPH) activity"/>
    <property type="evidence" value="ECO:0007669"/>
    <property type="project" value="TreeGrafter"/>
</dbReference>
<dbReference type="Pfam" id="PF00389">
    <property type="entry name" value="2-Hacid_dh"/>
    <property type="match status" value="1"/>
</dbReference>
<dbReference type="OrthoDB" id="9793626at2"/>
<dbReference type="CDD" id="cd05301">
    <property type="entry name" value="GDH"/>
    <property type="match status" value="1"/>
</dbReference>
<reference evidence="7 8" key="1">
    <citation type="submission" date="2018-10" db="EMBL/GenBank/DDBJ databases">
        <title>Histidinibacterium lentulum gen. nov., sp. nov., a marine bacterium from the culture broth of Picochlorum sp. 122.</title>
        <authorList>
            <person name="Wang G."/>
        </authorList>
    </citation>
    <scope>NUCLEOTIDE SEQUENCE [LARGE SCALE GENOMIC DNA]</scope>
    <source>
        <strain evidence="7 8">B17</strain>
    </source>
</reference>
<evidence type="ECO:0000313" key="7">
    <source>
        <dbReference type="EMBL" id="ROT99028.1"/>
    </source>
</evidence>
<keyword evidence="2 4" id="KW-0560">Oxidoreductase</keyword>
<keyword evidence="3" id="KW-0520">NAD</keyword>
<feature type="domain" description="D-isomer specific 2-hydroxyacid dehydrogenase NAD-binding" evidence="6">
    <location>
        <begin position="110"/>
        <end position="285"/>
    </location>
</feature>
<evidence type="ECO:0000256" key="1">
    <source>
        <dbReference type="ARBA" id="ARBA00005854"/>
    </source>
</evidence>
<evidence type="ECO:0000256" key="2">
    <source>
        <dbReference type="ARBA" id="ARBA00023002"/>
    </source>
</evidence>
<dbReference type="Gene3D" id="3.40.50.720">
    <property type="entry name" value="NAD(P)-binding Rossmann-like Domain"/>
    <property type="match status" value="2"/>
</dbReference>
<dbReference type="InterPro" id="IPR036291">
    <property type="entry name" value="NAD(P)-bd_dom_sf"/>
</dbReference>
<dbReference type="FunFam" id="3.40.50.720:FF:000203">
    <property type="entry name" value="D-3-phosphoglycerate dehydrogenase (SerA)"/>
    <property type="match status" value="1"/>
</dbReference>
<comment type="caution">
    <text evidence="7">The sequence shown here is derived from an EMBL/GenBank/DDBJ whole genome shotgun (WGS) entry which is preliminary data.</text>
</comment>
<dbReference type="Proteomes" id="UP000268016">
    <property type="component" value="Unassembled WGS sequence"/>
</dbReference>
<proteinExistence type="inferred from homology"/>
<dbReference type="RefSeq" id="WP_123643210.1">
    <property type="nucleotide sequence ID" value="NZ_ML119088.1"/>
</dbReference>
<sequence>MKKRCLITREQLEPVLDALRETFDLTVGRDPLDEAAAAAALRDYDAIVPTLGDRFTAAAFEAAGEIRCGVLANVGVGYNHIDVEAARAHGVAVSNTPDVLTDATADIGLLLMLGAARRASEGERLVRAGEWKGFGPKTMLGTDVSGKVLGVAGFGRIGQAVARRGHLGFGMEVLYWNRSAKDPGFPARKVETLEELAARVDFLVVCLPGGKETVGVVGAGVFAAMKPESIFVNIARGEIVDEAALIEALESGAIAGAGLDVYAQEPFVPERLRACERCFLLPHLGSATVETRIAMGMVAVRNARAWADGKALPQAV</sequence>
<gene>
    <name evidence="7" type="ORF">EAT49_15505</name>
</gene>
<dbReference type="SUPFAM" id="SSF51735">
    <property type="entry name" value="NAD(P)-binding Rossmann-fold domains"/>
    <property type="match status" value="1"/>
</dbReference>
<feature type="domain" description="D-isomer specific 2-hydroxyacid dehydrogenase catalytic" evidence="5">
    <location>
        <begin position="13"/>
        <end position="316"/>
    </location>
</feature>
<organism evidence="7 8">
    <name type="scientific">Histidinibacterium lentulum</name>
    <dbReference type="NCBI Taxonomy" id="2480588"/>
    <lineage>
        <taxon>Bacteria</taxon>
        <taxon>Pseudomonadati</taxon>
        <taxon>Pseudomonadota</taxon>
        <taxon>Alphaproteobacteria</taxon>
        <taxon>Rhodobacterales</taxon>
        <taxon>Paracoccaceae</taxon>
        <taxon>Histidinibacterium</taxon>
    </lineage>
</organism>
<dbReference type="EMBL" id="RDRB01000008">
    <property type="protein sequence ID" value="ROT99028.1"/>
    <property type="molecule type" value="Genomic_DNA"/>
</dbReference>
<evidence type="ECO:0000259" key="6">
    <source>
        <dbReference type="Pfam" id="PF02826"/>
    </source>
</evidence>
<evidence type="ECO:0000256" key="3">
    <source>
        <dbReference type="ARBA" id="ARBA00023027"/>
    </source>
</evidence>
<name>A0A3N2QUW8_9RHOB</name>
<dbReference type="GO" id="GO:0016618">
    <property type="term" value="F:hydroxypyruvate reductase [NAD(P)H] activity"/>
    <property type="evidence" value="ECO:0007669"/>
    <property type="project" value="TreeGrafter"/>
</dbReference>
<keyword evidence="8" id="KW-1185">Reference proteome</keyword>